<dbReference type="Proteomes" id="UP000281741">
    <property type="component" value="Chromosome"/>
</dbReference>
<keyword evidence="4" id="KW-1185">Reference proteome</keyword>
<dbReference type="EMBL" id="CP033915">
    <property type="protein sequence ID" value="AZA86920.1"/>
    <property type="molecule type" value="Genomic_DNA"/>
</dbReference>
<dbReference type="Proteomes" id="UP000274073">
    <property type="component" value="Chromosome"/>
</dbReference>
<accession>A0AAD0YDH1</accession>
<evidence type="ECO:0000313" key="3">
    <source>
        <dbReference type="Proteomes" id="UP000274073"/>
    </source>
</evidence>
<dbReference type="EMBL" id="CP033912">
    <property type="protein sequence ID" value="AZA95346.1"/>
    <property type="molecule type" value="Genomic_DNA"/>
</dbReference>
<gene>
    <name evidence="1" type="ORF">EG349_09025</name>
    <name evidence="2" type="ORF">EG353_07125</name>
</gene>
<name>A0AAD0YDH1_9FLAO</name>
<evidence type="ECO:0000313" key="1">
    <source>
        <dbReference type="EMBL" id="AZA86920.1"/>
    </source>
</evidence>
<sequence length="221" mass="26504">MINLMKKTLLFFLIIFKTSVFCQVGFVSNINTKLKHIHAEVGDNIEVQFTEVLDYDASDFIKQLTIQTKKPNDFDFKILNNNSFLSDKKQREYLREYCNKNNIEKLIILYRNPFFAQNSPYRNLHNLKFDFGILTQERKRKTIYYMNRMILAYYNVKEDKLLSTFLSGENSFHKEYFKRELNMNVVDAESKKLNNSSEVENDFIKKFENRLKMNFEEAVKK</sequence>
<evidence type="ECO:0000313" key="2">
    <source>
        <dbReference type="EMBL" id="AZA95346.1"/>
    </source>
</evidence>
<evidence type="ECO:0000313" key="4">
    <source>
        <dbReference type="Proteomes" id="UP000281741"/>
    </source>
</evidence>
<dbReference type="AlphaFoldDB" id="A0AAD0YDH1"/>
<organism evidence="1 3">
    <name type="scientific">Chryseobacterium shandongense</name>
    <dbReference type="NCBI Taxonomy" id="1493872"/>
    <lineage>
        <taxon>Bacteria</taxon>
        <taxon>Pseudomonadati</taxon>
        <taxon>Bacteroidota</taxon>
        <taxon>Flavobacteriia</taxon>
        <taxon>Flavobacteriales</taxon>
        <taxon>Weeksellaceae</taxon>
        <taxon>Chryseobacterium group</taxon>
        <taxon>Chryseobacterium</taxon>
    </lineage>
</organism>
<protein>
    <submittedName>
        <fullName evidence="1">Uncharacterized protein</fullName>
    </submittedName>
</protein>
<proteinExistence type="predicted"/>
<reference evidence="3 4" key="1">
    <citation type="submission" date="2018-11" db="EMBL/GenBank/DDBJ databases">
        <title>Proposal to divide the Flavobacteriaceae and reorganize its genera based on Amino Acid Identity values calculated from whole genome sequences.</title>
        <authorList>
            <person name="Nicholson A.C."/>
            <person name="Gulvik C.A."/>
            <person name="Whitney A.M."/>
            <person name="Humrighouse B.W."/>
            <person name="Bell M."/>
            <person name="Holmes B."/>
            <person name="Steigerwalt A.G."/>
            <person name="Villarma A."/>
            <person name="Sheth M."/>
            <person name="Batra D."/>
            <person name="Pryor J."/>
            <person name="Bernardet J.-F."/>
            <person name="Hugo C."/>
            <person name="Kampfer P."/>
            <person name="Newman J."/>
            <person name="McQuiston J.R."/>
        </authorList>
    </citation>
    <scope>NUCLEOTIDE SEQUENCE [LARGE SCALE GENOMIC DNA]</scope>
    <source>
        <strain evidence="1 3">G0207</strain>
        <strain evidence="2 4">H5143</strain>
    </source>
</reference>